<sequence>MSYSVDQKVGNHTYVYEVEGYWDKTKKQARQHRTYLGKKDPKTGEIISTNKGYKSWDYGNTYFLNIISKQIGLEHILKQTFQDKWKDILACAFFEISEKKSLYLCKPWLECTHQETNTNLSSQRISELLEVIGKSEEVRSQFFKAWAEKYKKNKFIIFDITSFSSCSKKLELVEPGYN</sequence>
<dbReference type="AlphaFoldDB" id="X1AZV9"/>
<proteinExistence type="predicted"/>
<evidence type="ECO:0008006" key="2">
    <source>
        <dbReference type="Google" id="ProtNLM"/>
    </source>
</evidence>
<feature type="non-terminal residue" evidence="1">
    <location>
        <position position="178"/>
    </location>
</feature>
<evidence type="ECO:0000313" key="1">
    <source>
        <dbReference type="EMBL" id="GAG65286.1"/>
    </source>
</evidence>
<name>X1AZV9_9ZZZZ</name>
<accession>X1AZV9</accession>
<reference evidence="1" key="1">
    <citation type="journal article" date="2014" name="Front. Microbiol.">
        <title>High frequency of phylogenetically diverse reductive dehalogenase-homologous genes in deep subseafloor sedimentary metagenomes.</title>
        <authorList>
            <person name="Kawai M."/>
            <person name="Futagami T."/>
            <person name="Toyoda A."/>
            <person name="Takaki Y."/>
            <person name="Nishi S."/>
            <person name="Hori S."/>
            <person name="Arai W."/>
            <person name="Tsubouchi T."/>
            <person name="Morono Y."/>
            <person name="Uchiyama I."/>
            <person name="Ito T."/>
            <person name="Fujiyama A."/>
            <person name="Inagaki F."/>
            <person name="Takami H."/>
        </authorList>
    </citation>
    <scope>NUCLEOTIDE SEQUENCE</scope>
    <source>
        <strain evidence="1">Expedition CK06-06</strain>
    </source>
</reference>
<organism evidence="1">
    <name type="scientific">marine sediment metagenome</name>
    <dbReference type="NCBI Taxonomy" id="412755"/>
    <lineage>
        <taxon>unclassified sequences</taxon>
        <taxon>metagenomes</taxon>
        <taxon>ecological metagenomes</taxon>
    </lineage>
</organism>
<comment type="caution">
    <text evidence="1">The sequence shown here is derived from an EMBL/GenBank/DDBJ whole genome shotgun (WGS) entry which is preliminary data.</text>
</comment>
<gene>
    <name evidence="1" type="ORF">S01H4_20543</name>
</gene>
<protein>
    <recommendedName>
        <fullName evidence="2">Transposase IS4-like domain-containing protein</fullName>
    </recommendedName>
</protein>
<dbReference type="EMBL" id="BART01009244">
    <property type="protein sequence ID" value="GAG65286.1"/>
    <property type="molecule type" value="Genomic_DNA"/>
</dbReference>